<protein>
    <recommendedName>
        <fullName evidence="5">Glycosyltransferase</fullName>
    </recommendedName>
</protein>
<reference evidence="3" key="1">
    <citation type="submission" date="2020-06" db="EMBL/GenBank/DDBJ databases">
        <title>Legume-microbial interactions unlock mineral nutrients during tropical forest succession.</title>
        <authorList>
            <person name="Epihov D.Z."/>
        </authorList>
    </citation>
    <scope>NUCLEOTIDE SEQUENCE [LARGE SCALE GENOMIC DNA]</scope>
    <source>
        <strain evidence="3">Pan2503</strain>
    </source>
</reference>
<keyword evidence="4" id="KW-1185">Reference proteome</keyword>
<evidence type="ECO:0000256" key="1">
    <source>
        <dbReference type="ARBA" id="ARBA00022676"/>
    </source>
</evidence>
<evidence type="ECO:0008006" key="5">
    <source>
        <dbReference type="Google" id="ProtNLM"/>
    </source>
</evidence>
<evidence type="ECO:0000313" key="3">
    <source>
        <dbReference type="EMBL" id="MBA0088325.1"/>
    </source>
</evidence>
<dbReference type="Gene3D" id="3.40.50.2000">
    <property type="entry name" value="Glycogen Phosphorylase B"/>
    <property type="match status" value="2"/>
</dbReference>
<dbReference type="InterPro" id="IPR029063">
    <property type="entry name" value="SAM-dependent_MTases_sf"/>
</dbReference>
<dbReference type="GO" id="GO:0009244">
    <property type="term" value="P:lipopolysaccharide core region biosynthetic process"/>
    <property type="evidence" value="ECO:0007669"/>
    <property type="project" value="TreeGrafter"/>
</dbReference>
<dbReference type="PANTHER" id="PTHR30160:SF1">
    <property type="entry name" value="LIPOPOLYSACCHARIDE 1,2-N-ACETYLGLUCOSAMINETRANSFERASE-RELATED"/>
    <property type="match status" value="1"/>
</dbReference>
<dbReference type="InterPro" id="IPR051199">
    <property type="entry name" value="LPS_LOS_Heptosyltrfase"/>
</dbReference>
<organism evidence="3 4">
    <name type="scientific">Candidatus Acidiferrum panamense</name>
    <dbReference type="NCBI Taxonomy" id="2741543"/>
    <lineage>
        <taxon>Bacteria</taxon>
        <taxon>Pseudomonadati</taxon>
        <taxon>Acidobacteriota</taxon>
        <taxon>Terriglobia</taxon>
        <taxon>Candidatus Acidiferrales</taxon>
        <taxon>Candidatus Acidiferrum</taxon>
    </lineage>
</organism>
<dbReference type="EMBL" id="JACDQQ010002446">
    <property type="protein sequence ID" value="MBA0088325.1"/>
    <property type="molecule type" value="Genomic_DNA"/>
</dbReference>
<feature type="non-terminal residue" evidence="3">
    <location>
        <position position="1"/>
    </location>
</feature>
<sequence length="452" mass="51711">LLEHIVEYQRALREWWRVVKKGGYLVLYLPHRDLYPNIGQPGANPDHKHDFAPEDILIAMQEIASGWDLVRNEDRNEDREYSFFQVYKKLHAKGFYFSYRAPKPAKTAGVVRYGAFGDLLMTSSVCAGLKAQGYHVTLYSSPPGVDVIMHDPNIDQFYIQDKDQVPNGNLAEFWAHEKKKFDRWVNLSESVEGSFLAMHDRIQVQWPKAVRHDMMNRNYLEFAHALAQVPHDPQVMFYETDEEARWARAERKRMGADGEIILWALAGSSVHKVWAGMDSIIARLMLRFPKARVVLTGSEMASILQAGWDNEPRVIKTAGKWSIRQTLAFAKLAADVVIGPETGVLNAVSHIARIAKIVLLSHSTHENLTRDWLNTQPIIPDATKVDCYPCHTLHYTWEHCRKHEESGTAMCQVSIEVDTVWEAMKRALGYREIEAPRPYEIPALKLLQGEPT</sequence>
<keyword evidence="2" id="KW-0808">Transferase</keyword>
<dbReference type="InterPro" id="IPR002201">
    <property type="entry name" value="Glyco_trans_9"/>
</dbReference>
<dbReference type="CDD" id="cd03789">
    <property type="entry name" value="GT9_LPS_heptosyltransferase"/>
    <property type="match status" value="1"/>
</dbReference>
<dbReference type="SUPFAM" id="SSF53756">
    <property type="entry name" value="UDP-Glycosyltransferase/glycogen phosphorylase"/>
    <property type="match status" value="1"/>
</dbReference>
<dbReference type="SUPFAM" id="SSF53335">
    <property type="entry name" value="S-adenosyl-L-methionine-dependent methyltransferases"/>
    <property type="match status" value="1"/>
</dbReference>
<accession>A0A7V8NVL0</accession>
<evidence type="ECO:0000256" key="2">
    <source>
        <dbReference type="ARBA" id="ARBA00022679"/>
    </source>
</evidence>
<keyword evidence="1" id="KW-0328">Glycosyltransferase</keyword>
<dbReference type="PANTHER" id="PTHR30160">
    <property type="entry name" value="TETRAACYLDISACCHARIDE 4'-KINASE-RELATED"/>
    <property type="match status" value="1"/>
</dbReference>
<dbReference type="GO" id="GO:0008713">
    <property type="term" value="F:ADP-heptose-lipopolysaccharide heptosyltransferase activity"/>
    <property type="evidence" value="ECO:0007669"/>
    <property type="project" value="TreeGrafter"/>
</dbReference>
<dbReference type="Proteomes" id="UP000567293">
    <property type="component" value="Unassembled WGS sequence"/>
</dbReference>
<comment type="caution">
    <text evidence="3">The sequence shown here is derived from an EMBL/GenBank/DDBJ whole genome shotgun (WGS) entry which is preliminary data.</text>
</comment>
<name>A0A7V8NVL0_9BACT</name>
<dbReference type="Gene3D" id="3.40.50.150">
    <property type="entry name" value="Vaccinia Virus protein VP39"/>
    <property type="match status" value="1"/>
</dbReference>
<evidence type="ECO:0000313" key="4">
    <source>
        <dbReference type="Proteomes" id="UP000567293"/>
    </source>
</evidence>
<dbReference type="GO" id="GO:0005829">
    <property type="term" value="C:cytosol"/>
    <property type="evidence" value="ECO:0007669"/>
    <property type="project" value="TreeGrafter"/>
</dbReference>
<gene>
    <name evidence="3" type="ORF">HRJ53_25350</name>
</gene>
<proteinExistence type="predicted"/>
<dbReference type="AlphaFoldDB" id="A0A7V8NVL0"/>